<dbReference type="InterPro" id="IPR035979">
    <property type="entry name" value="RBD_domain_sf"/>
</dbReference>
<evidence type="ECO:0000256" key="7">
    <source>
        <dbReference type="ARBA" id="ARBA00022553"/>
    </source>
</evidence>
<gene>
    <name evidence="17" type="ORF">CRENBAI_001437</name>
</gene>
<feature type="compositionally biased region" description="Polar residues" evidence="15">
    <location>
        <begin position="385"/>
        <end position="404"/>
    </location>
</feature>
<dbReference type="EMBL" id="JAHHUM010001254">
    <property type="protein sequence ID" value="KAK5613104.1"/>
    <property type="molecule type" value="Genomic_DNA"/>
</dbReference>
<dbReference type="FunFam" id="3.30.200.20:FF:000007">
    <property type="entry name" value="Cyclin-dependent kinase 14, putative"/>
    <property type="match status" value="1"/>
</dbReference>
<keyword evidence="11 14" id="KW-0067">ATP-binding</keyword>
<keyword evidence="8" id="KW-0808">Transferase</keyword>
<protein>
    <recommendedName>
        <fullName evidence="5">Activator of basal transcription 1</fullName>
        <ecNumber evidence="4">2.7.11.22</ecNumber>
    </recommendedName>
</protein>
<evidence type="ECO:0000256" key="4">
    <source>
        <dbReference type="ARBA" id="ARBA00012425"/>
    </source>
</evidence>
<dbReference type="Proteomes" id="UP001311232">
    <property type="component" value="Unassembled WGS sequence"/>
</dbReference>
<dbReference type="Pfam" id="PF00069">
    <property type="entry name" value="Pkinase"/>
    <property type="match status" value="1"/>
</dbReference>
<dbReference type="PROSITE" id="PS50011">
    <property type="entry name" value="PROTEIN_KINASE_DOM"/>
    <property type="match status" value="1"/>
</dbReference>
<evidence type="ECO:0000256" key="10">
    <source>
        <dbReference type="ARBA" id="ARBA00022777"/>
    </source>
</evidence>
<dbReference type="CDD" id="cd12263">
    <property type="entry name" value="RRM_ABT1_like"/>
    <property type="match status" value="1"/>
</dbReference>
<name>A0AAV9RWA0_9TELE</name>
<feature type="region of interest" description="Disordered" evidence="15">
    <location>
        <begin position="852"/>
        <end position="873"/>
    </location>
</feature>
<sequence length="873" mass="100259">MKRREKEEKQTKSTSQRTEEEDEQRKTSVQSPVVEEEETIDQRGAAAAGQLKEEKKEEENRKCVPGIVYLGHIPPRLRPKHLRNLLSAYGEVGRIFLQPEDRQVRRRRKKSGSRRCNFTEGWVEFRDKRVAKRVALSLHNTPMGTRKRQRFFSDLWNIKYLHRFQWTHLSERLAYEQTVLQQRLRAEVSQAKRETNFYLNNVAKSTHLEHLRRKRQRDGQQVEEKTWDFTQRQTEEEIQKKKMKKKDSITQKHLNKAHFLQLESQSNISLLAKIFNSNQSDSTQSGTCLQEVQFTHQQPWMRSHLQPLPDSMLVLNRLNRVTENPGRTGLASDGVVSRLTAPPPSVSRLPLPPRPPLMERIRKLKRQLSVSLGRGGAGGGDRALNESNTQEVTSHSDSEVQSLHSSAALKVRASSSSSHSLLQPYGSSMRKPRSLGRSLSSYLNRTTRLEIVHEDVKMNSDGESDPPSSSDDVQSPVRVRLRNKKISTEDINKRLSLPADIRLPDDYLERFSVIGPALFEQPISRRLRRVSLSEIGFGKLETYIKLDKLGEGTYATVYKGRSKLTENLVALKEIRLEHEEGAPCTAIREVSLLKDLKHANIVTLHDIIHTQKSLTLVFEYLDKDLKQYLDDCGNIIHVHNVKLFLFQLLRGLSYCHQRKVLHRDLKPQNLLINDRGELKLADFGLARAKSIPTKTYSNEVVTLWYRPPDILLGSTDYSTHIDMWGVGCIFYEMVTGRPLFPGSTVEEELHFIFKLLGTPTERSWPGISSNEEFMAFNFPQYRAERLSNHTPRLSSEGVELLSMFLQFEGKKRISAHESRKHCYFSNLGNRVMSLPDTASIFSLAEIQLAKESMRPAAAPDPATSPTRRRSLLF</sequence>
<evidence type="ECO:0000256" key="5">
    <source>
        <dbReference type="ARBA" id="ARBA00020737"/>
    </source>
</evidence>
<comment type="similarity">
    <text evidence="3">Belongs to the protein kinase superfamily. CMGC Ser/Thr protein kinase family. CDC2/CDKX subfamily.</text>
</comment>
<keyword evidence="9 14" id="KW-0547">Nucleotide-binding</keyword>
<evidence type="ECO:0000259" key="16">
    <source>
        <dbReference type="PROSITE" id="PS50011"/>
    </source>
</evidence>
<evidence type="ECO:0000313" key="18">
    <source>
        <dbReference type="Proteomes" id="UP001311232"/>
    </source>
</evidence>
<proteinExistence type="inferred from homology"/>
<comment type="catalytic activity">
    <reaction evidence="13">
        <text>L-seryl-[protein] + ATP = O-phospho-L-seryl-[protein] + ADP + H(+)</text>
        <dbReference type="Rhea" id="RHEA:17989"/>
        <dbReference type="Rhea" id="RHEA-COMP:9863"/>
        <dbReference type="Rhea" id="RHEA-COMP:11604"/>
        <dbReference type="ChEBI" id="CHEBI:15378"/>
        <dbReference type="ChEBI" id="CHEBI:29999"/>
        <dbReference type="ChEBI" id="CHEBI:30616"/>
        <dbReference type="ChEBI" id="CHEBI:83421"/>
        <dbReference type="ChEBI" id="CHEBI:456216"/>
        <dbReference type="EC" id="2.7.11.22"/>
    </reaction>
</comment>
<dbReference type="GO" id="GO:0004693">
    <property type="term" value="F:cyclin-dependent protein serine/threonine kinase activity"/>
    <property type="evidence" value="ECO:0007669"/>
    <property type="project" value="UniProtKB-EC"/>
</dbReference>
<dbReference type="GO" id="GO:0031175">
    <property type="term" value="P:neuron projection development"/>
    <property type="evidence" value="ECO:0007669"/>
    <property type="project" value="TreeGrafter"/>
</dbReference>
<dbReference type="GO" id="GO:0003676">
    <property type="term" value="F:nucleic acid binding"/>
    <property type="evidence" value="ECO:0007669"/>
    <property type="project" value="InterPro"/>
</dbReference>
<evidence type="ECO:0000256" key="9">
    <source>
        <dbReference type="ARBA" id="ARBA00022741"/>
    </source>
</evidence>
<dbReference type="InterPro" id="IPR012677">
    <property type="entry name" value="Nucleotide-bd_a/b_plait_sf"/>
</dbReference>
<feature type="compositionally biased region" description="Low complexity" evidence="15">
    <location>
        <begin position="405"/>
        <end position="428"/>
    </location>
</feature>
<dbReference type="GO" id="GO:0008021">
    <property type="term" value="C:synaptic vesicle"/>
    <property type="evidence" value="ECO:0007669"/>
    <property type="project" value="TreeGrafter"/>
</dbReference>
<dbReference type="FunFam" id="1.10.510.10:FF:000061">
    <property type="entry name" value="Putative cyclin-dependent kinase 17"/>
    <property type="match status" value="1"/>
</dbReference>
<dbReference type="InterPro" id="IPR017441">
    <property type="entry name" value="Protein_kinase_ATP_BS"/>
</dbReference>
<feature type="region of interest" description="Disordered" evidence="15">
    <location>
        <begin position="1"/>
        <end position="57"/>
    </location>
</feature>
<dbReference type="SUPFAM" id="SSF54928">
    <property type="entry name" value="RNA-binding domain, RBD"/>
    <property type="match status" value="1"/>
</dbReference>
<dbReference type="PANTHER" id="PTHR24056:SF174">
    <property type="entry name" value="CYCLIN-DEPENDENT KINASE 16"/>
    <property type="match status" value="1"/>
</dbReference>
<dbReference type="InterPro" id="IPR008271">
    <property type="entry name" value="Ser/Thr_kinase_AS"/>
</dbReference>
<keyword evidence="18" id="KW-1185">Reference proteome</keyword>
<keyword evidence="6" id="KW-0723">Serine/threonine-protein kinase</keyword>
<feature type="domain" description="Protein kinase" evidence="16">
    <location>
        <begin position="543"/>
        <end position="824"/>
    </location>
</feature>
<evidence type="ECO:0000256" key="14">
    <source>
        <dbReference type="PROSITE-ProRule" id="PRU10141"/>
    </source>
</evidence>
<dbReference type="AlphaFoldDB" id="A0AAV9RWA0"/>
<feature type="compositionally biased region" description="Pro residues" evidence="15">
    <location>
        <begin position="341"/>
        <end position="356"/>
    </location>
</feature>
<keyword evidence="7" id="KW-0597">Phosphoprotein</keyword>
<dbReference type="InterPro" id="IPR011009">
    <property type="entry name" value="Kinase-like_dom_sf"/>
</dbReference>
<dbReference type="Gene3D" id="1.10.510.10">
    <property type="entry name" value="Transferase(Phosphotransferase) domain 1"/>
    <property type="match status" value="1"/>
</dbReference>
<dbReference type="InterPro" id="IPR034353">
    <property type="entry name" value="ABT1/ESF2_RRM"/>
</dbReference>
<dbReference type="InterPro" id="IPR050108">
    <property type="entry name" value="CDK"/>
</dbReference>
<comment type="similarity">
    <text evidence="2">Belongs to the ESF2/ABP1 family.</text>
</comment>
<dbReference type="PROSITE" id="PS00108">
    <property type="entry name" value="PROTEIN_KINASE_ST"/>
    <property type="match status" value="1"/>
</dbReference>
<dbReference type="PANTHER" id="PTHR24056">
    <property type="entry name" value="CELL DIVISION PROTEIN KINASE"/>
    <property type="match status" value="1"/>
</dbReference>
<evidence type="ECO:0000256" key="1">
    <source>
        <dbReference type="ARBA" id="ARBA00004604"/>
    </source>
</evidence>
<feature type="region of interest" description="Disordered" evidence="15">
    <location>
        <begin position="371"/>
        <end position="436"/>
    </location>
</feature>
<evidence type="ECO:0000256" key="2">
    <source>
        <dbReference type="ARBA" id="ARBA00005819"/>
    </source>
</evidence>
<evidence type="ECO:0000256" key="12">
    <source>
        <dbReference type="ARBA" id="ARBA00047811"/>
    </source>
</evidence>
<dbReference type="GO" id="GO:0005524">
    <property type="term" value="F:ATP binding"/>
    <property type="evidence" value="ECO:0007669"/>
    <property type="project" value="UniProtKB-UniRule"/>
</dbReference>
<evidence type="ECO:0000256" key="6">
    <source>
        <dbReference type="ARBA" id="ARBA00022527"/>
    </source>
</evidence>
<evidence type="ECO:0000256" key="8">
    <source>
        <dbReference type="ARBA" id="ARBA00022679"/>
    </source>
</evidence>
<evidence type="ECO:0000256" key="13">
    <source>
        <dbReference type="ARBA" id="ARBA00048367"/>
    </source>
</evidence>
<comment type="catalytic activity">
    <reaction evidence="12">
        <text>L-threonyl-[protein] + ATP = O-phospho-L-threonyl-[protein] + ADP + H(+)</text>
        <dbReference type="Rhea" id="RHEA:46608"/>
        <dbReference type="Rhea" id="RHEA-COMP:11060"/>
        <dbReference type="Rhea" id="RHEA-COMP:11605"/>
        <dbReference type="ChEBI" id="CHEBI:15378"/>
        <dbReference type="ChEBI" id="CHEBI:30013"/>
        <dbReference type="ChEBI" id="CHEBI:30616"/>
        <dbReference type="ChEBI" id="CHEBI:61977"/>
        <dbReference type="ChEBI" id="CHEBI:456216"/>
        <dbReference type="EC" id="2.7.11.22"/>
    </reaction>
</comment>
<dbReference type="PROSITE" id="PS00107">
    <property type="entry name" value="PROTEIN_KINASE_ATP"/>
    <property type="match status" value="1"/>
</dbReference>
<comment type="subcellular location">
    <subcellularLocation>
        <location evidence="1">Nucleus</location>
        <location evidence="1">Nucleolus</location>
    </subcellularLocation>
</comment>
<feature type="compositionally biased region" description="Basic and acidic residues" evidence="15">
    <location>
        <begin position="1"/>
        <end position="11"/>
    </location>
</feature>
<feature type="region of interest" description="Disordered" evidence="15">
    <location>
        <begin position="453"/>
        <end position="476"/>
    </location>
</feature>
<dbReference type="GO" id="GO:0005730">
    <property type="term" value="C:nucleolus"/>
    <property type="evidence" value="ECO:0007669"/>
    <property type="project" value="UniProtKB-SubCell"/>
</dbReference>
<accession>A0AAV9RWA0</accession>
<evidence type="ECO:0000256" key="11">
    <source>
        <dbReference type="ARBA" id="ARBA00022840"/>
    </source>
</evidence>
<dbReference type="SMART" id="SM00220">
    <property type="entry name" value="S_TKc"/>
    <property type="match status" value="1"/>
</dbReference>
<dbReference type="GO" id="GO:0006887">
    <property type="term" value="P:exocytosis"/>
    <property type="evidence" value="ECO:0007669"/>
    <property type="project" value="TreeGrafter"/>
</dbReference>
<feature type="region of interest" description="Disordered" evidence="15">
    <location>
        <begin position="324"/>
        <end position="356"/>
    </location>
</feature>
<dbReference type="SUPFAM" id="SSF56112">
    <property type="entry name" value="Protein kinase-like (PK-like)"/>
    <property type="match status" value="1"/>
</dbReference>
<dbReference type="EC" id="2.7.11.22" evidence="4"/>
<feature type="binding site" evidence="14">
    <location>
        <position position="572"/>
    </location>
    <ligand>
        <name>ATP</name>
        <dbReference type="ChEBI" id="CHEBI:30616"/>
    </ligand>
</feature>
<feature type="compositionally biased region" description="Low complexity" evidence="15">
    <location>
        <begin position="465"/>
        <end position="476"/>
    </location>
</feature>
<evidence type="ECO:0000313" key="17">
    <source>
        <dbReference type="EMBL" id="KAK5613104.1"/>
    </source>
</evidence>
<keyword evidence="10" id="KW-0418">Kinase</keyword>
<comment type="caution">
    <text evidence="17">The sequence shown here is derived from an EMBL/GenBank/DDBJ whole genome shotgun (WGS) entry which is preliminary data.</text>
</comment>
<dbReference type="Gene3D" id="3.30.200.20">
    <property type="entry name" value="Phosphorylase Kinase, domain 1"/>
    <property type="match status" value="1"/>
</dbReference>
<dbReference type="InterPro" id="IPR000719">
    <property type="entry name" value="Prot_kinase_dom"/>
</dbReference>
<dbReference type="Gene3D" id="3.30.70.330">
    <property type="match status" value="1"/>
</dbReference>
<feature type="compositionally biased region" description="Low complexity" evidence="15">
    <location>
        <begin position="854"/>
        <end position="865"/>
    </location>
</feature>
<evidence type="ECO:0000256" key="3">
    <source>
        <dbReference type="ARBA" id="ARBA00006485"/>
    </source>
</evidence>
<organism evidence="17 18">
    <name type="scientific">Crenichthys baileyi</name>
    <name type="common">White River springfish</name>
    <dbReference type="NCBI Taxonomy" id="28760"/>
    <lineage>
        <taxon>Eukaryota</taxon>
        <taxon>Metazoa</taxon>
        <taxon>Chordata</taxon>
        <taxon>Craniata</taxon>
        <taxon>Vertebrata</taxon>
        <taxon>Euteleostomi</taxon>
        <taxon>Actinopterygii</taxon>
        <taxon>Neopterygii</taxon>
        <taxon>Teleostei</taxon>
        <taxon>Neoteleostei</taxon>
        <taxon>Acanthomorphata</taxon>
        <taxon>Ovalentaria</taxon>
        <taxon>Atherinomorphae</taxon>
        <taxon>Cyprinodontiformes</taxon>
        <taxon>Goodeidae</taxon>
        <taxon>Crenichthys</taxon>
    </lineage>
</organism>
<reference evidence="17 18" key="1">
    <citation type="submission" date="2021-06" db="EMBL/GenBank/DDBJ databases">
        <authorList>
            <person name="Palmer J.M."/>
        </authorList>
    </citation>
    <scope>NUCLEOTIDE SEQUENCE [LARGE SCALE GENOMIC DNA]</scope>
    <source>
        <strain evidence="17 18">MEX-2019</strain>
        <tissue evidence="17">Muscle</tissue>
    </source>
</reference>
<evidence type="ECO:0000256" key="15">
    <source>
        <dbReference type="SAM" id="MobiDB-lite"/>
    </source>
</evidence>